<evidence type="ECO:0000256" key="1">
    <source>
        <dbReference type="ARBA" id="ARBA00010893"/>
    </source>
</evidence>
<dbReference type="PANTHER" id="PTHR10540">
    <property type="entry name" value="EUKARYOTIC TRANSLATION INITIATION FACTOR 3 SUBUNIT F-RELATED"/>
    <property type="match status" value="1"/>
</dbReference>
<accession>A0A813PNQ9</accession>
<evidence type="ECO:0000259" key="4">
    <source>
        <dbReference type="Pfam" id="PF01398"/>
    </source>
</evidence>
<evidence type="ECO:0000256" key="3">
    <source>
        <dbReference type="RuleBase" id="RU367006"/>
    </source>
</evidence>
<dbReference type="InterPro" id="IPR000555">
    <property type="entry name" value="JAMM/MPN+_dom"/>
</dbReference>
<evidence type="ECO:0000313" key="6">
    <source>
        <dbReference type="EMBL" id="CAF0753567.1"/>
    </source>
</evidence>
<organism evidence="6 8">
    <name type="scientific">Didymodactylos carnosus</name>
    <dbReference type="NCBI Taxonomy" id="1234261"/>
    <lineage>
        <taxon>Eukaryota</taxon>
        <taxon>Metazoa</taxon>
        <taxon>Spiralia</taxon>
        <taxon>Gnathifera</taxon>
        <taxon>Rotifera</taxon>
        <taxon>Eurotatoria</taxon>
        <taxon>Bdelloidea</taxon>
        <taxon>Philodinida</taxon>
        <taxon>Philodinidae</taxon>
        <taxon>Didymodactylos</taxon>
    </lineage>
</organism>
<name>A0A813PNQ9_9BILA</name>
<dbReference type="Pfam" id="PF01398">
    <property type="entry name" value="JAB"/>
    <property type="match status" value="1"/>
</dbReference>
<dbReference type="OrthoDB" id="1378at2759"/>
<comment type="function">
    <text evidence="3">Component of the COP9 signalosome complex (CSN), a complex involved in various cellular and developmental processes.</text>
</comment>
<dbReference type="CDD" id="cd08063">
    <property type="entry name" value="MPN_CSN6"/>
    <property type="match status" value="1"/>
</dbReference>
<keyword evidence="3" id="KW-0539">Nucleus</keyword>
<dbReference type="InterPro" id="IPR024969">
    <property type="entry name" value="EIF3F/CSN6-like_C"/>
</dbReference>
<dbReference type="Pfam" id="PF13012">
    <property type="entry name" value="MitMem_reg"/>
    <property type="match status" value="1"/>
</dbReference>
<keyword evidence="3" id="KW-0963">Cytoplasm</keyword>
<evidence type="ECO:0000256" key="2">
    <source>
        <dbReference type="ARBA" id="ARBA00014871"/>
    </source>
</evidence>
<feature type="domain" description="EIF3F/CSN6-like C-terminal" evidence="5">
    <location>
        <begin position="199"/>
        <end position="316"/>
    </location>
</feature>
<dbReference type="AlphaFoldDB" id="A0A813PNQ9"/>
<comment type="subcellular location">
    <subcellularLocation>
        <location evidence="3">Cytoplasm</location>
    </subcellularLocation>
    <subcellularLocation>
        <location evidence="3">Nucleus</location>
    </subcellularLocation>
</comment>
<evidence type="ECO:0000259" key="5">
    <source>
        <dbReference type="Pfam" id="PF13012"/>
    </source>
</evidence>
<dbReference type="Proteomes" id="UP000663829">
    <property type="component" value="Unassembled WGS sequence"/>
</dbReference>
<dbReference type="Proteomes" id="UP000681722">
    <property type="component" value="Unassembled WGS sequence"/>
</dbReference>
<comment type="similarity">
    <text evidence="1 3">Belongs to the peptidase M67A family. CSN6 subfamily.</text>
</comment>
<dbReference type="GO" id="GO:0000338">
    <property type="term" value="P:protein deneddylation"/>
    <property type="evidence" value="ECO:0007669"/>
    <property type="project" value="InterPro"/>
</dbReference>
<gene>
    <name evidence="6" type="ORF">GPM918_LOCUS980</name>
    <name evidence="7" type="ORF">SRO942_LOCUS980</name>
</gene>
<keyword evidence="8" id="KW-1185">Reference proteome</keyword>
<comment type="caution">
    <text evidence="6">The sequence shown here is derived from an EMBL/GenBank/DDBJ whole genome shotgun (WGS) entry which is preliminary data.</text>
</comment>
<dbReference type="GO" id="GO:0005737">
    <property type="term" value="C:cytoplasm"/>
    <property type="evidence" value="ECO:0007669"/>
    <property type="project" value="UniProtKB-SubCell"/>
</dbReference>
<dbReference type="EMBL" id="CAJNOQ010000084">
    <property type="protein sequence ID" value="CAF0753567.1"/>
    <property type="molecule type" value="Genomic_DNA"/>
</dbReference>
<evidence type="ECO:0000313" key="7">
    <source>
        <dbReference type="EMBL" id="CAF3533576.1"/>
    </source>
</evidence>
<dbReference type="GO" id="GO:0008180">
    <property type="term" value="C:COP9 signalosome"/>
    <property type="evidence" value="ECO:0007669"/>
    <property type="project" value="UniProtKB-UniRule"/>
</dbReference>
<dbReference type="Gene3D" id="3.40.140.10">
    <property type="entry name" value="Cytidine Deaminase, domain 2"/>
    <property type="match status" value="1"/>
</dbReference>
<reference evidence="6" key="1">
    <citation type="submission" date="2021-02" db="EMBL/GenBank/DDBJ databases">
        <authorList>
            <person name="Nowell W R."/>
        </authorList>
    </citation>
    <scope>NUCLEOTIDE SEQUENCE</scope>
</reference>
<evidence type="ECO:0000313" key="8">
    <source>
        <dbReference type="Proteomes" id="UP000663829"/>
    </source>
</evidence>
<proteinExistence type="inferred from homology"/>
<protein>
    <recommendedName>
        <fullName evidence="2 3">COP9 signalosome complex subunit 6</fullName>
    </recommendedName>
</protein>
<dbReference type="GO" id="GO:0008237">
    <property type="term" value="F:metallopeptidase activity"/>
    <property type="evidence" value="ECO:0007669"/>
    <property type="project" value="InterPro"/>
</dbReference>
<feature type="domain" description="JAB1/MPN/MOV34 metalloenzyme" evidence="4">
    <location>
        <begin position="17"/>
        <end position="135"/>
    </location>
</feature>
<dbReference type="InterPro" id="IPR033859">
    <property type="entry name" value="MPN_CSN6"/>
</dbReference>
<keyword evidence="3" id="KW-0736">Signalosome</keyword>
<dbReference type="EMBL" id="CAJOBC010000084">
    <property type="protein sequence ID" value="CAF3533576.1"/>
    <property type="molecule type" value="Genomic_DNA"/>
</dbReference>
<sequence length="350" mass="39502">MDSSSTITKVPLTGSSVTLSLHPLVIMNVAEHYTRVRVQNQPRTTSSTTAITSTTPSSSNIQVFGALLGKHKGRHIELCDTFEFKITVNKQLNTINNIIIDLDDLSKKLESIKKVQGDLDFSGWYAIGSELNVGLMSDFYQQLIQLNESPLFLRLDPFGVSNELPIHVYETSIDILPNSNSDGTKIDFIEITYTLITEEAERIGIDHVARYSVTDSSDTSMVTEQIHIQYNAIRLLYQRMLLLLEYIKAIKNNILPRNDDLLREIGSLCQRLPIMNTDDNNNQLFRDDFNIQQSDVALLALLACCTQEINTLNDYISKFNIVHEKQQHGVFGYGGRRAGRGPFFYPSSFV</sequence>
<dbReference type="PANTHER" id="PTHR10540:SF8">
    <property type="entry name" value="COP9 SIGNALOSOME COMPLEX SUBUNIT 6"/>
    <property type="match status" value="1"/>
</dbReference>